<dbReference type="KEGG" id="nja:NSJP_3493"/>
<dbReference type="GO" id="GO:0051213">
    <property type="term" value="F:dioxygenase activity"/>
    <property type="evidence" value="ECO:0007669"/>
    <property type="project" value="UniProtKB-KW"/>
</dbReference>
<protein>
    <recommendedName>
        <fullName evidence="6">2-oxoadipate dioxygenase/decarboxylase</fullName>
        <ecNumber evidence="6">1.13.11.93</ecNumber>
    </recommendedName>
    <alternativeName>
        <fullName evidence="7">2-hydroxyglutarate synthase</fullName>
    </alternativeName>
</protein>
<keyword evidence="4" id="KW-0408">Iron</keyword>
<dbReference type="AlphaFoldDB" id="A0A1W1I9J1"/>
<evidence type="ECO:0000256" key="4">
    <source>
        <dbReference type="ARBA" id="ARBA00023004"/>
    </source>
</evidence>
<evidence type="ECO:0000256" key="5">
    <source>
        <dbReference type="ARBA" id="ARBA00035013"/>
    </source>
</evidence>
<keyword evidence="2" id="KW-0223">Dioxygenase</keyword>
<feature type="domain" description="VOC" evidence="8">
    <location>
        <begin position="42"/>
        <end position="173"/>
    </location>
</feature>
<keyword evidence="10" id="KW-1185">Reference proteome</keyword>
<dbReference type="InterPro" id="IPR029068">
    <property type="entry name" value="Glyas_Bleomycin-R_OHBP_Dase"/>
</dbReference>
<name>A0A1W1I9J1_9BACT</name>
<dbReference type="EMBL" id="LT828648">
    <property type="protein sequence ID" value="SLM49660.1"/>
    <property type="molecule type" value="Genomic_DNA"/>
</dbReference>
<evidence type="ECO:0000313" key="9">
    <source>
        <dbReference type="EMBL" id="SLM49660.1"/>
    </source>
</evidence>
<comment type="cofactor">
    <cofactor evidence="1">
        <name>Fe(2+)</name>
        <dbReference type="ChEBI" id="CHEBI:29033"/>
    </cofactor>
</comment>
<evidence type="ECO:0000256" key="1">
    <source>
        <dbReference type="ARBA" id="ARBA00001954"/>
    </source>
</evidence>
<sequence>MDRNLELDRLLEKMVAAYLQRNVAAATLKQMLDRVGVGFTPVIDHLTLRTANIDKRATPFVALGYAYDETLEFDDWYAKVYRKDGYPALFVDQAYPDGRGKTSIIPGWVDQFGDEHFHHIAVRVEDIEIAIERLKSQGIVFAGKIVGAQGEQLRQIFSAPEMVGGHPFSVLELAERHRGYRGFLPPQADSLMKSSTGR</sequence>
<dbReference type="RefSeq" id="WP_172834396.1">
    <property type="nucleotide sequence ID" value="NZ_LT828648.1"/>
</dbReference>
<dbReference type="SMART" id="SM01150">
    <property type="entry name" value="DUF1338"/>
    <property type="match status" value="1"/>
</dbReference>
<comment type="similarity">
    <text evidence="5">Belongs to the 2-oxoadipate dioxygenase/decarboxylase family.</text>
</comment>
<organism evidence="9 10">
    <name type="scientific">Nitrospira japonica</name>
    <dbReference type="NCBI Taxonomy" id="1325564"/>
    <lineage>
        <taxon>Bacteria</taxon>
        <taxon>Pseudomonadati</taxon>
        <taxon>Nitrospirota</taxon>
        <taxon>Nitrospiria</taxon>
        <taxon>Nitrospirales</taxon>
        <taxon>Nitrospiraceae</taxon>
        <taxon>Nitrospira</taxon>
    </lineage>
</organism>
<dbReference type="EC" id="1.13.11.93" evidence="6"/>
<proteinExistence type="inferred from homology"/>
<evidence type="ECO:0000256" key="7">
    <source>
        <dbReference type="ARBA" id="ARBA00035045"/>
    </source>
</evidence>
<dbReference type="Pfam" id="PF13669">
    <property type="entry name" value="Glyoxalase_4"/>
    <property type="match status" value="1"/>
</dbReference>
<dbReference type="InterPro" id="IPR037523">
    <property type="entry name" value="VOC_core"/>
</dbReference>
<reference evidence="9 10" key="1">
    <citation type="submission" date="2017-03" db="EMBL/GenBank/DDBJ databases">
        <authorList>
            <person name="Afonso C.L."/>
            <person name="Miller P.J."/>
            <person name="Scott M.A."/>
            <person name="Spackman E."/>
            <person name="Goraichik I."/>
            <person name="Dimitrov K.M."/>
            <person name="Suarez D.L."/>
            <person name="Swayne D.E."/>
        </authorList>
    </citation>
    <scope>NUCLEOTIDE SEQUENCE [LARGE SCALE GENOMIC DNA]</scope>
    <source>
        <strain evidence="9">Genome sequencing of Nitrospira japonica strain NJ11</strain>
    </source>
</reference>
<gene>
    <name evidence="9" type="ORF">NSJP_3493</name>
</gene>
<evidence type="ECO:0000313" key="10">
    <source>
        <dbReference type="Proteomes" id="UP000192042"/>
    </source>
</evidence>
<dbReference type="InterPro" id="IPR009770">
    <property type="entry name" value="HGLS"/>
</dbReference>
<evidence type="ECO:0000256" key="2">
    <source>
        <dbReference type="ARBA" id="ARBA00022964"/>
    </source>
</evidence>
<accession>A0A1W1I9J1</accession>
<dbReference type="STRING" id="1325564.NSJP_3493"/>
<evidence type="ECO:0000259" key="8">
    <source>
        <dbReference type="PROSITE" id="PS51819"/>
    </source>
</evidence>
<dbReference type="PROSITE" id="PS51819">
    <property type="entry name" value="VOC"/>
    <property type="match status" value="1"/>
</dbReference>
<keyword evidence="3" id="KW-0560">Oxidoreductase</keyword>
<evidence type="ECO:0000256" key="3">
    <source>
        <dbReference type="ARBA" id="ARBA00023002"/>
    </source>
</evidence>
<dbReference type="Gene3D" id="3.10.180.10">
    <property type="entry name" value="2,3-Dihydroxybiphenyl 1,2-Dioxygenase, domain 1"/>
    <property type="match status" value="1"/>
</dbReference>
<evidence type="ECO:0000256" key="6">
    <source>
        <dbReference type="ARBA" id="ARBA00035023"/>
    </source>
</evidence>
<dbReference type="Proteomes" id="UP000192042">
    <property type="component" value="Chromosome I"/>
</dbReference>
<dbReference type="SUPFAM" id="SSF54593">
    <property type="entry name" value="Glyoxalase/Bleomycin resistance protein/Dihydroxybiphenyl dioxygenase"/>
    <property type="match status" value="1"/>
</dbReference>